<evidence type="ECO:0000256" key="1">
    <source>
        <dbReference type="SAM" id="MobiDB-lite"/>
    </source>
</evidence>
<evidence type="ECO:0000313" key="3">
    <source>
        <dbReference type="Proteomes" id="UP000309340"/>
    </source>
</evidence>
<accession>A0A4U0WUG7</accession>
<feature type="compositionally biased region" description="Basic and acidic residues" evidence="1">
    <location>
        <begin position="254"/>
        <end position="263"/>
    </location>
</feature>
<dbReference type="EMBL" id="NAJQ01000585">
    <property type="protein sequence ID" value="TKA67272.1"/>
    <property type="molecule type" value="Genomic_DNA"/>
</dbReference>
<feature type="region of interest" description="Disordered" evidence="1">
    <location>
        <begin position="243"/>
        <end position="304"/>
    </location>
</feature>
<comment type="caution">
    <text evidence="2">The sequence shown here is derived from an EMBL/GenBank/DDBJ whole genome shotgun (WGS) entry which is preliminary data.</text>
</comment>
<protein>
    <recommendedName>
        <fullName evidence="4">F-box domain-containing protein</fullName>
    </recommendedName>
</protein>
<feature type="region of interest" description="Disordered" evidence="1">
    <location>
        <begin position="1"/>
        <end position="26"/>
    </location>
</feature>
<reference evidence="2 3" key="1">
    <citation type="submission" date="2017-03" db="EMBL/GenBank/DDBJ databases">
        <title>Genomes of endolithic fungi from Antarctica.</title>
        <authorList>
            <person name="Coleine C."/>
            <person name="Masonjones S."/>
            <person name="Stajich J.E."/>
        </authorList>
    </citation>
    <scope>NUCLEOTIDE SEQUENCE [LARGE SCALE GENOMIC DNA]</scope>
    <source>
        <strain evidence="2 3">CCFEE 5184</strain>
    </source>
</reference>
<evidence type="ECO:0000313" key="2">
    <source>
        <dbReference type="EMBL" id="TKA67272.1"/>
    </source>
</evidence>
<keyword evidence="3" id="KW-1185">Reference proteome</keyword>
<sequence>MPPRRLPSRGLPAPIPNLNKPRRGATQTSRFFTLPQELSDMIYAYLLPQTIDCALVQAAGKGRSKSHHVSASRPLALSQVCKQLRLESSNLTRKRSLLEASDICFYAHDLSFYALEGYLTLVAKMKADGLASFKSRGDSPYVTNRLILRITLTKKWCVDPNPESLVSWSKFVRNTPGISKAEQLGEYRFYEVEDKELAVAAMARSAAGPGIDKEVLHINQAFTRWHMFRGNRQKEKWFATEVHRQSNLDSGEVEPTKKDYMKDAEEEMMPLWTPSDNEKESEGEEDSESEDEGDSDDEGDSEDE</sequence>
<organism evidence="2 3">
    <name type="scientific">Friedmanniomyces simplex</name>
    <dbReference type="NCBI Taxonomy" id="329884"/>
    <lineage>
        <taxon>Eukaryota</taxon>
        <taxon>Fungi</taxon>
        <taxon>Dikarya</taxon>
        <taxon>Ascomycota</taxon>
        <taxon>Pezizomycotina</taxon>
        <taxon>Dothideomycetes</taxon>
        <taxon>Dothideomycetidae</taxon>
        <taxon>Mycosphaerellales</taxon>
        <taxon>Teratosphaeriaceae</taxon>
        <taxon>Friedmanniomyces</taxon>
    </lineage>
</organism>
<feature type="compositionally biased region" description="Acidic residues" evidence="1">
    <location>
        <begin position="279"/>
        <end position="304"/>
    </location>
</feature>
<dbReference type="AlphaFoldDB" id="A0A4U0WUG7"/>
<proteinExistence type="predicted"/>
<dbReference type="Proteomes" id="UP000309340">
    <property type="component" value="Unassembled WGS sequence"/>
</dbReference>
<evidence type="ECO:0008006" key="4">
    <source>
        <dbReference type="Google" id="ProtNLM"/>
    </source>
</evidence>
<dbReference type="OrthoDB" id="3827008at2759"/>
<gene>
    <name evidence="2" type="ORF">B0A55_09420</name>
</gene>
<name>A0A4U0WUG7_9PEZI</name>